<dbReference type="AlphaFoldDB" id="A0A1M5P0U6"/>
<accession>A0A1M5P0U6</accession>
<feature type="repeat" description="ANK" evidence="3">
    <location>
        <begin position="256"/>
        <end position="288"/>
    </location>
</feature>
<dbReference type="PROSITE" id="PS50088">
    <property type="entry name" value="ANK_REPEAT"/>
    <property type="match status" value="5"/>
</dbReference>
<proteinExistence type="predicted"/>
<evidence type="ECO:0000256" key="1">
    <source>
        <dbReference type="ARBA" id="ARBA00022737"/>
    </source>
</evidence>
<dbReference type="InterPro" id="IPR002110">
    <property type="entry name" value="Ankyrin_rpt"/>
</dbReference>
<evidence type="ECO:0000256" key="3">
    <source>
        <dbReference type="PROSITE-ProRule" id="PRU00023"/>
    </source>
</evidence>
<dbReference type="PANTHER" id="PTHR24198:SF165">
    <property type="entry name" value="ANKYRIN REPEAT-CONTAINING PROTEIN-RELATED"/>
    <property type="match status" value="1"/>
</dbReference>
<gene>
    <name evidence="4" type="ORF">SAMN04488116_3005</name>
</gene>
<evidence type="ECO:0000313" key="5">
    <source>
        <dbReference type="Proteomes" id="UP000184532"/>
    </source>
</evidence>
<dbReference type="PANTHER" id="PTHR24198">
    <property type="entry name" value="ANKYRIN REPEAT AND PROTEIN KINASE DOMAIN-CONTAINING PROTEIN"/>
    <property type="match status" value="1"/>
</dbReference>
<dbReference type="InterPro" id="IPR036770">
    <property type="entry name" value="Ankyrin_rpt-contain_sf"/>
</dbReference>
<evidence type="ECO:0000313" key="4">
    <source>
        <dbReference type="EMBL" id="SHG95327.1"/>
    </source>
</evidence>
<feature type="repeat" description="ANK" evidence="3">
    <location>
        <begin position="93"/>
        <end position="125"/>
    </location>
</feature>
<organism evidence="4 5">
    <name type="scientific">Flagellimonas flava</name>
    <dbReference type="NCBI Taxonomy" id="570519"/>
    <lineage>
        <taxon>Bacteria</taxon>
        <taxon>Pseudomonadati</taxon>
        <taxon>Bacteroidota</taxon>
        <taxon>Flavobacteriia</taxon>
        <taxon>Flavobacteriales</taxon>
        <taxon>Flavobacteriaceae</taxon>
        <taxon>Flagellimonas</taxon>
    </lineage>
</organism>
<dbReference type="SMART" id="SM00248">
    <property type="entry name" value="ANK"/>
    <property type="match status" value="7"/>
</dbReference>
<dbReference type="EMBL" id="FQWL01000006">
    <property type="protein sequence ID" value="SHG95327.1"/>
    <property type="molecule type" value="Genomic_DNA"/>
</dbReference>
<evidence type="ECO:0000256" key="2">
    <source>
        <dbReference type="ARBA" id="ARBA00023043"/>
    </source>
</evidence>
<sequence length="378" mass="41799">MRKHFWVLLMASCCSIGWSQDTRVSPKKIDTFFKALKENDLQTVKKSPTHFKDVKDSAGFYPISIVVRQKHPELLKVLLDKGANPNLANHDNLRTTALMQCSNVNSPEMARLLLEAGADVNSIDKNGDPVIHWSAYYGQTELTKLFLKHGAKTDLASIHAKGVLQVALKEWKSEIVALLLKNGVTTVSLDSEKQTLADAVKLNELNTLSQIVSEQNANSTDASGTPLLVIASEEGHLETVKLLLSKGADINGMNPTGHTALNRAIYFEQLEVVDYLLAHNADVNRTDSRFVLPPLIAAAIKNDTSTGLRLIERGANINVVDKINTFSPLTWAVIYGNAEFIKMLLPFKPRLDIETTYGTTVFEMTQNQEILALLHSKN</sequence>
<dbReference type="SUPFAM" id="SSF48403">
    <property type="entry name" value="Ankyrin repeat"/>
    <property type="match status" value="1"/>
</dbReference>
<dbReference type="Pfam" id="PF13637">
    <property type="entry name" value="Ank_4"/>
    <property type="match status" value="1"/>
</dbReference>
<keyword evidence="2 3" id="KW-0040">ANK repeat</keyword>
<feature type="repeat" description="ANK" evidence="3">
    <location>
        <begin position="58"/>
        <end position="90"/>
    </location>
</feature>
<keyword evidence="1" id="KW-0677">Repeat</keyword>
<dbReference type="STRING" id="570519.SAMN04488116_3005"/>
<feature type="repeat" description="ANK" evidence="3">
    <location>
        <begin position="223"/>
        <end position="255"/>
    </location>
</feature>
<keyword evidence="5" id="KW-1185">Reference proteome</keyword>
<dbReference type="Pfam" id="PF12796">
    <property type="entry name" value="Ank_2"/>
    <property type="match status" value="2"/>
</dbReference>
<dbReference type="Proteomes" id="UP000184532">
    <property type="component" value="Unassembled WGS sequence"/>
</dbReference>
<feature type="repeat" description="ANK" evidence="3">
    <location>
        <begin position="126"/>
        <end position="158"/>
    </location>
</feature>
<dbReference type="RefSeq" id="WP_073181090.1">
    <property type="nucleotide sequence ID" value="NZ_FQWL01000006.1"/>
</dbReference>
<dbReference type="Pfam" id="PF00023">
    <property type="entry name" value="Ank"/>
    <property type="match status" value="1"/>
</dbReference>
<protein>
    <submittedName>
        <fullName evidence="4">Ankyrin repeat</fullName>
    </submittedName>
</protein>
<dbReference type="OrthoDB" id="754271at2"/>
<dbReference type="PROSITE" id="PS50297">
    <property type="entry name" value="ANK_REP_REGION"/>
    <property type="match status" value="3"/>
</dbReference>
<dbReference type="Gene3D" id="1.25.40.20">
    <property type="entry name" value="Ankyrin repeat-containing domain"/>
    <property type="match status" value="2"/>
</dbReference>
<reference evidence="5" key="1">
    <citation type="submission" date="2016-11" db="EMBL/GenBank/DDBJ databases">
        <authorList>
            <person name="Varghese N."/>
            <person name="Submissions S."/>
        </authorList>
    </citation>
    <scope>NUCLEOTIDE SEQUENCE [LARGE SCALE GENOMIC DNA]</scope>
    <source>
        <strain evidence="5">DSM 22638</strain>
    </source>
</reference>
<name>A0A1M5P0U6_9FLAO</name>